<feature type="region of interest" description="Disordered" evidence="5">
    <location>
        <begin position="205"/>
        <end position="230"/>
    </location>
</feature>
<feature type="compositionally biased region" description="Basic and acidic residues" evidence="5">
    <location>
        <begin position="221"/>
        <end position="230"/>
    </location>
</feature>
<dbReference type="EMBL" id="SSOC01000005">
    <property type="protein sequence ID" value="THF63943.1"/>
    <property type="molecule type" value="Genomic_DNA"/>
</dbReference>
<dbReference type="PROSITE" id="PS00101">
    <property type="entry name" value="HEXAPEP_TRANSFERASES"/>
    <property type="match status" value="1"/>
</dbReference>
<keyword evidence="3" id="KW-0677">Repeat</keyword>
<evidence type="ECO:0000256" key="4">
    <source>
        <dbReference type="ARBA" id="ARBA00023315"/>
    </source>
</evidence>
<evidence type="ECO:0000256" key="3">
    <source>
        <dbReference type="ARBA" id="ARBA00022737"/>
    </source>
</evidence>
<evidence type="ECO:0000256" key="1">
    <source>
        <dbReference type="ARBA" id="ARBA00007274"/>
    </source>
</evidence>
<dbReference type="Proteomes" id="UP000308430">
    <property type="component" value="Unassembled WGS sequence"/>
</dbReference>
<dbReference type="InterPro" id="IPR018357">
    <property type="entry name" value="Hexapep_transf_CS"/>
</dbReference>
<dbReference type="SUPFAM" id="SSF51161">
    <property type="entry name" value="Trimeric LpxA-like enzymes"/>
    <property type="match status" value="1"/>
</dbReference>
<reference evidence="6 7" key="1">
    <citation type="submission" date="2019-04" db="EMBL/GenBank/DDBJ databases">
        <title>Azoarcus nasutitermitis sp. nov. isolated from termite nest.</title>
        <authorList>
            <person name="Lin S.-Y."/>
            <person name="Hameed A."/>
            <person name="Hsu Y.-H."/>
            <person name="Young C.-C."/>
        </authorList>
    </citation>
    <scope>NUCLEOTIDE SEQUENCE [LARGE SCALE GENOMIC DNA]</scope>
    <source>
        <strain evidence="6 7">CC-YHH838</strain>
    </source>
</reference>
<comment type="caution">
    <text evidence="6">The sequence shown here is derived from an EMBL/GenBank/DDBJ whole genome shotgun (WGS) entry which is preliminary data.</text>
</comment>
<keyword evidence="4" id="KW-0012">Acyltransferase</keyword>
<evidence type="ECO:0000313" key="7">
    <source>
        <dbReference type="Proteomes" id="UP000308430"/>
    </source>
</evidence>
<evidence type="ECO:0000313" key="6">
    <source>
        <dbReference type="EMBL" id="THF63943.1"/>
    </source>
</evidence>
<keyword evidence="2 6" id="KW-0808">Transferase</keyword>
<dbReference type="GO" id="GO:0016746">
    <property type="term" value="F:acyltransferase activity"/>
    <property type="evidence" value="ECO:0007669"/>
    <property type="project" value="UniProtKB-KW"/>
</dbReference>
<dbReference type="NCBIfam" id="TIGR03308">
    <property type="entry name" value="phn_thr-fam"/>
    <property type="match status" value="1"/>
</dbReference>
<dbReference type="PANTHER" id="PTHR43300:SF11">
    <property type="entry name" value="ACETYLTRANSFERASE RV3034C-RELATED"/>
    <property type="match status" value="1"/>
</dbReference>
<name>A0A4V3WBP3_9RHOO</name>
<dbReference type="InterPro" id="IPR017694">
    <property type="entry name" value="Phosphonate_tfrase_rpt"/>
</dbReference>
<dbReference type="Pfam" id="PF00132">
    <property type="entry name" value="Hexapep"/>
    <property type="match status" value="1"/>
</dbReference>
<evidence type="ECO:0000256" key="5">
    <source>
        <dbReference type="SAM" id="MobiDB-lite"/>
    </source>
</evidence>
<gene>
    <name evidence="6" type="ORF">E6C76_15325</name>
</gene>
<dbReference type="PANTHER" id="PTHR43300">
    <property type="entry name" value="ACETYLTRANSFERASE"/>
    <property type="match status" value="1"/>
</dbReference>
<accession>A0A4V3WBP3</accession>
<dbReference type="InterPro" id="IPR050179">
    <property type="entry name" value="Trans_hexapeptide_repeat"/>
</dbReference>
<dbReference type="InterPro" id="IPR001451">
    <property type="entry name" value="Hexapep"/>
</dbReference>
<dbReference type="CDD" id="cd03349">
    <property type="entry name" value="LbH_XAT"/>
    <property type="match status" value="1"/>
</dbReference>
<comment type="similarity">
    <text evidence="1">Belongs to the transferase hexapeptide repeat family.</text>
</comment>
<dbReference type="RefSeq" id="WP_136349101.1">
    <property type="nucleotide sequence ID" value="NZ_SSOC01000005.1"/>
</dbReference>
<proteinExistence type="inferred from homology"/>
<dbReference type="AlphaFoldDB" id="A0A4V3WBP3"/>
<dbReference type="InterPro" id="IPR011004">
    <property type="entry name" value="Trimer_LpxA-like_sf"/>
</dbReference>
<dbReference type="OrthoDB" id="272049at2"/>
<evidence type="ECO:0000256" key="2">
    <source>
        <dbReference type="ARBA" id="ARBA00022679"/>
    </source>
</evidence>
<protein>
    <submittedName>
        <fullName evidence="6">Chloramphenicol acetyltransferase</fullName>
    </submittedName>
</protein>
<sequence length="230" mass="25270">MKKLSPQPTLGEQVALTETELGPWTEIGDRCTLENVRMGAYSYCGPNCILQNVEVGKFANIAAMVRLGPTAHPLDRPTLHHFTYRRLAYGMDAADDAAFFAARRARVLHVGHDTWIGHGAIVMPGLRIGDGAIIGSGAVVTRDVAPWTIVAGNPARLIRRRFSPALAAALERSAWWDWPHELLRERLAEFCGPVEDFARRYGGYAGEPADDPAQRSASLPCDRHTDVNET</sequence>
<dbReference type="Gene3D" id="2.160.10.10">
    <property type="entry name" value="Hexapeptide repeat proteins"/>
    <property type="match status" value="1"/>
</dbReference>
<organism evidence="6 7">
    <name type="scientific">Pseudothauera nasutitermitis</name>
    <dbReference type="NCBI Taxonomy" id="2565930"/>
    <lineage>
        <taxon>Bacteria</taxon>
        <taxon>Pseudomonadati</taxon>
        <taxon>Pseudomonadota</taxon>
        <taxon>Betaproteobacteria</taxon>
        <taxon>Rhodocyclales</taxon>
        <taxon>Zoogloeaceae</taxon>
        <taxon>Pseudothauera</taxon>
    </lineage>
</organism>
<keyword evidence="7" id="KW-1185">Reference proteome</keyword>